<keyword evidence="8" id="KW-1133">Transmembrane helix</keyword>
<dbReference type="EC" id="2.3.1.-" evidence="6"/>
<keyword evidence="12" id="KW-1185">Reference proteome</keyword>
<dbReference type="GO" id="GO:0016020">
    <property type="term" value="C:membrane"/>
    <property type="evidence" value="ECO:0007669"/>
    <property type="project" value="InterPro"/>
</dbReference>
<evidence type="ECO:0000256" key="4">
    <source>
        <dbReference type="ARBA" id="ARBA00023315"/>
    </source>
</evidence>
<evidence type="ECO:0000256" key="6">
    <source>
        <dbReference type="PIRNR" id="PIRNR036417"/>
    </source>
</evidence>
<dbReference type="UniPathway" id="UPA00094"/>
<dbReference type="Proteomes" id="UP000249390">
    <property type="component" value="Unassembled WGS sequence"/>
</dbReference>
<dbReference type="InterPro" id="IPR012392">
    <property type="entry name" value="3-ktacl-CoA_syn"/>
</dbReference>
<keyword evidence="4 6" id="KW-0012">Acyltransferase</keyword>
<keyword evidence="8" id="KW-0812">Transmembrane</keyword>
<dbReference type="Gene3D" id="3.40.47.10">
    <property type="match status" value="1"/>
</dbReference>
<feature type="active site" evidence="7">
    <location>
        <position position="376"/>
    </location>
</feature>
<comment type="similarity">
    <text evidence="2 6">Belongs to the thiolase-like superfamily. Chalcone/stilbene synthases family.</text>
</comment>
<organism evidence="11 12">
    <name type="scientific">Cuscuta australis</name>
    <dbReference type="NCBI Taxonomy" id="267555"/>
    <lineage>
        <taxon>Eukaryota</taxon>
        <taxon>Viridiplantae</taxon>
        <taxon>Streptophyta</taxon>
        <taxon>Embryophyta</taxon>
        <taxon>Tracheophyta</taxon>
        <taxon>Spermatophyta</taxon>
        <taxon>Magnoliopsida</taxon>
        <taxon>eudicotyledons</taxon>
        <taxon>Gunneridae</taxon>
        <taxon>Pentapetalae</taxon>
        <taxon>asterids</taxon>
        <taxon>lamiids</taxon>
        <taxon>Solanales</taxon>
        <taxon>Convolvulaceae</taxon>
        <taxon>Cuscuteae</taxon>
        <taxon>Cuscuta</taxon>
        <taxon>Cuscuta subgen. Grammica</taxon>
        <taxon>Cuscuta sect. Cleistogrammica</taxon>
    </lineage>
</organism>
<dbReference type="SUPFAM" id="SSF53901">
    <property type="entry name" value="Thiolase-like"/>
    <property type="match status" value="2"/>
</dbReference>
<dbReference type="InterPro" id="IPR013747">
    <property type="entry name" value="ACP_syn_III_C"/>
</dbReference>
<dbReference type="Pfam" id="PF08392">
    <property type="entry name" value="FAE1_CUT1_RppA"/>
    <property type="match status" value="1"/>
</dbReference>
<dbReference type="GO" id="GO:0009922">
    <property type="term" value="F:fatty acid elongase activity"/>
    <property type="evidence" value="ECO:0007669"/>
    <property type="project" value="UniProtKB-EC"/>
</dbReference>
<gene>
    <name evidence="11" type="ORF">DM860_002248</name>
</gene>
<sequence>MLILKQTNLFTAKSMKAAVYYGIIMIMSCVIAFSIHAVLPASYSSSNTNPLITSVLLLVVLHYYTLCRPPSVYLIDYACFKPPNSYRVPLATFMEHAQLLFPTSPKSIAFQTQIMERAGIGERTCIPNPLHYIPIDLTNKTLKLSSQEAELILIPVMDALLAKTGIHPDDIDILVSNCGVFNPTPSLTSMVVNRYKLRNDIKTFNLSGMGCSAGIISLDLARDVLLTCPNSTALVLSTEIITQSSYLGKERSMLLPNCLFRMGGAAILLSNRSSDRGRAKYELMHVVRTHMGHKDQSYKCIFQEEDPEGFIGINLSRSLPEVAAEALKTNITTISPLLLPLSEKLRFFLALVATKLFNKPSYVPNFRRAVDHFCIHAGGRAVIENVQKKLDLSDEHVEPSRMTLHRFGNTSSSSLWYELSYIEAKGRMKKGDRVWQIGFGSGFKCNSAVWKCKRTIKSHLPGNPWADCIHQYPI</sequence>
<dbReference type="EMBL" id="NQVE01000209">
    <property type="protein sequence ID" value="RAL38270.1"/>
    <property type="molecule type" value="Genomic_DNA"/>
</dbReference>
<evidence type="ECO:0000313" key="11">
    <source>
        <dbReference type="EMBL" id="RAL38270.1"/>
    </source>
</evidence>
<feature type="active site" evidence="7">
    <location>
        <position position="290"/>
    </location>
</feature>
<evidence type="ECO:0000313" key="12">
    <source>
        <dbReference type="Proteomes" id="UP000249390"/>
    </source>
</evidence>
<comment type="caution">
    <text evidence="11">The sequence shown here is derived from an EMBL/GenBank/DDBJ whole genome shotgun (WGS) entry which is preliminary data.</text>
</comment>
<keyword evidence="3 6" id="KW-0808">Transferase</keyword>
<evidence type="ECO:0000256" key="8">
    <source>
        <dbReference type="SAM" id="Phobius"/>
    </source>
</evidence>
<dbReference type="InterPro" id="IPR013601">
    <property type="entry name" value="FAE1_typ3_polyketide_synth"/>
</dbReference>
<dbReference type="PIRSF" id="PIRSF036417">
    <property type="entry name" value="3-ktacl-CoA_syn"/>
    <property type="match status" value="1"/>
</dbReference>
<accession>A0A328CZY7</accession>
<comment type="pathway">
    <text evidence="1 6">Lipid metabolism; fatty acid biosynthesis.</text>
</comment>
<dbReference type="Pfam" id="PF08541">
    <property type="entry name" value="ACP_syn_III_C"/>
    <property type="match status" value="1"/>
</dbReference>
<dbReference type="InterPro" id="IPR016039">
    <property type="entry name" value="Thiolase-like"/>
</dbReference>
<proteinExistence type="inferred from homology"/>
<reference evidence="11 12" key="1">
    <citation type="submission" date="2018-06" db="EMBL/GenBank/DDBJ databases">
        <title>The Genome of Cuscuta australis (Dodder) Provides Insight into the Evolution of Plant Parasitism.</title>
        <authorList>
            <person name="Liu H."/>
        </authorList>
    </citation>
    <scope>NUCLEOTIDE SEQUENCE [LARGE SCALE GENOMIC DNA]</scope>
    <source>
        <strain evidence="12">cv. Yunnan</strain>
        <tissue evidence="11">Vines</tissue>
    </source>
</reference>
<evidence type="ECO:0000259" key="9">
    <source>
        <dbReference type="Pfam" id="PF08392"/>
    </source>
</evidence>
<evidence type="ECO:0000256" key="5">
    <source>
        <dbReference type="ARBA" id="ARBA00047375"/>
    </source>
</evidence>
<evidence type="ECO:0000256" key="7">
    <source>
        <dbReference type="PIRSR" id="PIRSR036417-1"/>
    </source>
</evidence>
<comment type="catalytic activity">
    <reaction evidence="5">
        <text>a very-long-chain acyl-CoA + malonyl-CoA + H(+) = a very-long-chain 3-oxoacyl-CoA + CO2 + CoA</text>
        <dbReference type="Rhea" id="RHEA:32727"/>
        <dbReference type="ChEBI" id="CHEBI:15378"/>
        <dbReference type="ChEBI" id="CHEBI:16526"/>
        <dbReference type="ChEBI" id="CHEBI:57287"/>
        <dbReference type="ChEBI" id="CHEBI:57384"/>
        <dbReference type="ChEBI" id="CHEBI:90725"/>
        <dbReference type="ChEBI" id="CHEBI:90736"/>
        <dbReference type="EC" id="2.3.1.199"/>
    </reaction>
</comment>
<dbReference type="AlphaFoldDB" id="A0A328CZY7"/>
<feature type="active site" evidence="7">
    <location>
        <position position="405"/>
    </location>
</feature>
<evidence type="ECO:0000259" key="10">
    <source>
        <dbReference type="Pfam" id="PF08541"/>
    </source>
</evidence>
<dbReference type="PROSITE" id="PS51257">
    <property type="entry name" value="PROKAR_LIPOPROTEIN"/>
    <property type="match status" value="1"/>
</dbReference>
<feature type="domain" description="Beta-ketoacyl-[acyl-carrier-protein] synthase III C-terminal" evidence="10">
    <location>
        <begin position="369"/>
        <end position="451"/>
    </location>
</feature>
<feature type="active site" evidence="7">
    <location>
        <position position="409"/>
    </location>
</feature>
<feature type="active site" evidence="7">
    <location>
        <position position="372"/>
    </location>
</feature>
<evidence type="ECO:0000256" key="2">
    <source>
        <dbReference type="ARBA" id="ARBA00005531"/>
    </source>
</evidence>
<feature type="transmembrane region" description="Helical" evidence="8">
    <location>
        <begin position="20"/>
        <end position="39"/>
    </location>
</feature>
<keyword evidence="8" id="KW-0472">Membrane</keyword>
<dbReference type="PANTHER" id="PTHR31561">
    <property type="entry name" value="3-KETOACYL-COA SYNTHASE"/>
    <property type="match status" value="1"/>
</dbReference>
<dbReference type="GO" id="GO:0006633">
    <property type="term" value="P:fatty acid biosynthetic process"/>
    <property type="evidence" value="ECO:0007669"/>
    <property type="project" value="UniProtKB-UniPathway"/>
</dbReference>
<protein>
    <recommendedName>
        <fullName evidence="6">3-ketoacyl-CoA synthase</fullName>
        <ecNumber evidence="6">2.3.1.-</ecNumber>
    </recommendedName>
</protein>
<feature type="active site" evidence="7">
    <location>
        <position position="211"/>
    </location>
</feature>
<evidence type="ECO:0000256" key="3">
    <source>
        <dbReference type="ARBA" id="ARBA00022679"/>
    </source>
</evidence>
<evidence type="ECO:0000256" key="1">
    <source>
        <dbReference type="ARBA" id="ARBA00005194"/>
    </source>
</evidence>
<name>A0A328CZY7_9ASTE</name>
<dbReference type="CDD" id="cd00831">
    <property type="entry name" value="CHS_like"/>
    <property type="match status" value="1"/>
</dbReference>
<feature type="domain" description="FAE" evidence="9">
    <location>
        <begin position="66"/>
        <end position="356"/>
    </location>
</feature>